<dbReference type="RefSeq" id="WP_209974816.1">
    <property type="nucleotide sequence ID" value="NZ_JAGGLB010000017.1"/>
</dbReference>
<sequence>MGESENIKILLLTNAILKDNQLSLKAKGLYFNMIFLNEEQDLTMDMIKKMSQIDSDRSIKMGLTELEKGGYIIRKTLQNGETSWDFNSTSNIINNYEATVKTVEEKKKNQTNMPIRKKVQPKKKTKTMKKTKQTGLNRALSNFFKEFF</sequence>
<evidence type="ECO:0008006" key="3">
    <source>
        <dbReference type="Google" id="ProtNLM"/>
    </source>
</evidence>
<gene>
    <name evidence="1" type="ORF">J2Z66_004807</name>
</gene>
<organism evidence="1 2">
    <name type="scientific">Paenibacillus eucommiae</name>
    <dbReference type="NCBI Taxonomy" id="1355755"/>
    <lineage>
        <taxon>Bacteria</taxon>
        <taxon>Bacillati</taxon>
        <taxon>Bacillota</taxon>
        <taxon>Bacilli</taxon>
        <taxon>Bacillales</taxon>
        <taxon>Paenibacillaceae</taxon>
        <taxon>Paenibacillus</taxon>
    </lineage>
</organism>
<evidence type="ECO:0000313" key="2">
    <source>
        <dbReference type="Proteomes" id="UP001519287"/>
    </source>
</evidence>
<reference evidence="1 2" key="1">
    <citation type="submission" date="2021-03" db="EMBL/GenBank/DDBJ databases">
        <title>Genomic Encyclopedia of Type Strains, Phase IV (KMG-IV): sequencing the most valuable type-strain genomes for metagenomic binning, comparative biology and taxonomic classification.</title>
        <authorList>
            <person name="Goeker M."/>
        </authorList>
    </citation>
    <scope>NUCLEOTIDE SEQUENCE [LARGE SCALE GENOMIC DNA]</scope>
    <source>
        <strain evidence="1 2">DSM 26048</strain>
    </source>
</reference>
<dbReference type="Proteomes" id="UP001519287">
    <property type="component" value="Unassembled WGS sequence"/>
</dbReference>
<keyword evidence="2" id="KW-1185">Reference proteome</keyword>
<name>A0ABS4J1I7_9BACL</name>
<evidence type="ECO:0000313" key="1">
    <source>
        <dbReference type="EMBL" id="MBP1993190.1"/>
    </source>
</evidence>
<proteinExistence type="predicted"/>
<comment type="caution">
    <text evidence="1">The sequence shown here is derived from an EMBL/GenBank/DDBJ whole genome shotgun (WGS) entry which is preliminary data.</text>
</comment>
<accession>A0ABS4J1I7</accession>
<dbReference type="EMBL" id="JAGGLB010000017">
    <property type="protein sequence ID" value="MBP1993190.1"/>
    <property type="molecule type" value="Genomic_DNA"/>
</dbReference>
<protein>
    <recommendedName>
        <fullName evidence="3">DnaD domain-containing protein</fullName>
    </recommendedName>
</protein>